<dbReference type="RefSeq" id="WP_100707573.1">
    <property type="nucleotide sequence ID" value="NZ_NPDL01000006.1"/>
</dbReference>
<protein>
    <submittedName>
        <fullName evidence="2">Uncharacterized protein</fullName>
    </submittedName>
</protein>
<comment type="caution">
    <text evidence="2">The sequence shown here is derived from an EMBL/GenBank/DDBJ whole genome shotgun (WGS) entry which is preliminary data.</text>
</comment>
<dbReference type="AlphaFoldDB" id="A0A2M9XB18"/>
<evidence type="ECO:0000256" key="1">
    <source>
        <dbReference type="SAM" id="Phobius"/>
    </source>
</evidence>
<name>A0A2M9XB18_9LEPT</name>
<keyword evidence="1" id="KW-0472">Membrane</keyword>
<accession>A0A2M9XB18</accession>
<evidence type="ECO:0000313" key="2">
    <source>
        <dbReference type="EMBL" id="PJZ24883.1"/>
    </source>
</evidence>
<dbReference type="EMBL" id="NPDN01000007">
    <property type="protein sequence ID" value="PJZ24883.1"/>
    <property type="molecule type" value="Genomic_DNA"/>
</dbReference>
<keyword evidence="1" id="KW-0812">Transmembrane</keyword>
<feature type="transmembrane region" description="Helical" evidence="1">
    <location>
        <begin position="58"/>
        <end position="78"/>
    </location>
</feature>
<organism evidence="2 3">
    <name type="scientific">Leptospira hartskeerlii</name>
    <dbReference type="NCBI Taxonomy" id="2023177"/>
    <lineage>
        <taxon>Bacteria</taxon>
        <taxon>Pseudomonadati</taxon>
        <taxon>Spirochaetota</taxon>
        <taxon>Spirochaetia</taxon>
        <taxon>Leptospirales</taxon>
        <taxon>Leptospiraceae</taxon>
        <taxon>Leptospira</taxon>
    </lineage>
</organism>
<reference evidence="2 3" key="1">
    <citation type="submission" date="2017-07" db="EMBL/GenBank/DDBJ databases">
        <title>Leptospira spp. isolated from tropical soils.</title>
        <authorList>
            <person name="Thibeaux R."/>
            <person name="Iraola G."/>
            <person name="Ferres I."/>
            <person name="Bierque E."/>
            <person name="Girault D."/>
            <person name="Soupe-Gilbert M.-E."/>
            <person name="Picardeau M."/>
            <person name="Goarant C."/>
        </authorList>
    </citation>
    <scope>NUCLEOTIDE SEQUENCE [LARGE SCALE GENOMIC DNA]</scope>
    <source>
        <strain evidence="2 3">MCA1-C-A1</strain>
    </source>
</reference>
<gene>
    <name evidence="2" type="ORF">CH357_15010</name>
</gene>
<evidence type="ECO:0000313" key="3">
    <source>
        <dbReference type="Proteomes" id="UP000232196"/>
    </source>
</evidence>
<keyword evidence="3" id="KW-1185">Reference proteome</keyword>
<feature type="transmembrane region" description="Helical" evidence="1">
    <location>
        <begin position="21"/>
        <end position="46"/>
    </location>
</feature>
<sequence length="128" mass="13804">MFKNLTDFSFQRNWKEALIFYIVWLLIIVISSGLISGIGIGLLSIVGLKFLPDESFQLGAKIGNIVAVVGCLFISFIILKKKNLQTHIGFILVGLLAGLLAVFIGGFGGLIPCSYLSTLPISKGSDQV</sequence>
<dbReference type="OrthoDB" id="344315at2"/>
<proteinExistence type="predicted"/>
<keyword evidence="1" id="KW-1133">Transmembrane helix</keyword>
<dbReference type="Proteomes" id="UP000232196">
    <property type="component" value="Unassembled WGS sequence"/>
</dbReference>
<feature type="transmembrane region" description="Helical" evidence="1">
    <location>
        <begin position="90"/>
        <end position="111"/>
    </location>
</feature>